<gene>
    <name evidence="1" type="ORF">HER39_00820</name>
</gene>
<comment type="caution">
    <text evidence="1">The sequence shown here is derived from an EMBL/GenBank/DDBJ whole genome shotgun (WGS) entry which is preliminary data.</text>
</comment>
<dbReference type="SUPFAM" id="SSF53474">
    <property type="entry name" value="alpha/beta-Hydrolases"/>
    <property type="match status" value="1"/>
</dbReference>
<dbReference type="InterPro" id="IPR029058">
    <property type="entry name" value="AB_hydrolase_fold"/>
</dbReference>
<evidence type="ECO:0000313" key="2">
    <source>
        <dbReference type="Proteomes" id="UP000523795"/>
    </source>
</evidence>
<protein>
    <submittedName>
        <fullName evidence="1">Alpha/beta hydrolase</fullName>
    </submittedName>
</protein>
<sequence length="437" mass="45518">PAFPAATAVEPGAATAPAVAGGTLDNGTTWRAEVPAGWNGKLVLFAHGFRPGPANPAWDNGFAPTAGELVRRGYAVASSSYATTGWALGTAAQDQLDTLAAFEERFGKAGRVIAVGRSMGGLVTSMMAEIPGSGIDGAVSTCGLVGGGVALNNYQLDAAFAAAELLLPGQDIRLTGFTTPGQSAETIASLRSALQQAAGSPEGRARIALVAALLNTPTELDGVEPGNREALAAAQAKLVLETLPTVIERRHTIVNAAGGDSGWTTGVDYGTLLRSSGQRQQVEHMYGLAGLDLGADLSTLTDNADIAPDEEGLRWMLRTSTPTGELQVPLLATHTLVDLLAPVEYQEEYAETIRQAGRNSLFRQAFVDRAGHCSFTVAENLASIEAMDERLETGRWASVAKTSVLQRSAESLGLDGAGFVDSRPDEFVNDRGWTPAS</sequence>
<dbReference type="GO" id="GO:0016787">
    <property type="term" value="F:hydrolase activity"/>
    <property type="evidence" value="ECO:0007669"/>
    <property type="project" value="UniProtKB-KW"/>
</dbReference>
<organism evidence="1 2">
    <name type="scientific">Arthrobacter deserti</name>
    <dbReference type="NCBI Taxonomy" id="1742687"/>
    <lineage>
        <taxon>Bacteria</taxon>
        <taxon>Bacillati</taxon>
        <taxon>Actinomycetota</taxon>
        <taxon>Actinomycetes</taxon>
        <taxon>Micrococcales</taxon>
        <taxon>Micrococcaceae</taxon>
        <taxon>Arthrobacter</taxon>
    </lineage>
</organism>
<dbReference type="Proteomes" id="UP000523795">
    <property type="component" value="Unassembled WGS sequence"/>
</dbReference>
<reference evidence="1 2" key="1">
    <citation type="submission" date="2020-04" db="EMBL/GenBank/DDBJ databases">
        <authorList>
            <person name="Liu S."/>
        </authorList>
    </citation>
    <scope>NUCLEOTIDE SEQUENCE [LARGE SCALE GENOMIC DNA]</scope>
    <source>
        <strain evidence="1 2">CGMCC 1.15091</strain>
    </source>
</reference>
<keyword evidence="2" id="KW-1185">Reference proteome</keyword>
<name>A0ABX1JIK3_9MICC</name>
<proteinExistence type="predicted"/>
<accession>A0ABX1JIK3</accession>
<dbReference type="Gene3D" id="3.40.50.1820">
    <property type="entry name" value="alpha/beta hydrolase"/>
    <property type="match status" value="1"/>
</dbReference>
<evidence type="ECO:0000313" key="1">
    <source>
        <dbReference type="EMBL" id="NKX49148.1"/>
    </source>
</evidence>
<feature type="non-terminal residue" evidence="1">
    <location>
        <position position="1"/>
    </location>
</feature>
<keyword evidence="1" id="KW-0378">Hydrolase</keyword>
<dbReference type="EMBL" id="JAAZSR010000005">
    <property type="protein sequence ID" value="NKX49148.1"/>
    <property type="molecule type" value="Genomic_DNA"/>
</dbReference>